<feature type="domain" description="Tyrosine specific protein phosphatases" evidence="2">
    <location>
        <begin position="279"/>
        <end position="353"/>
    </location>
</feature>
<evidence type="ECO:0000313" key="5">
    <source>
        <dbReference type="WBParaSite" id="ASIM_0001180501-mRNA-1"/>
    </source>
</evidence>
<dbReference type="PANTHER" id="PTHR46163">
    <property type="entry name" value="TYROSINE-PROTEIN PHOSPHATASE-RELATED"/>
    <property type="match status" value="1"/>
</dbReference>
<dbReference type="Pfam" id="PF00102">
    <property type="entry name" value="Y_phosphatase"/>
    <property type="match status" value="1"/>
</dbReference>
<feature type="domain" description="Tyrosine-protein phosphatase" evidence="1">
    <location>
        <begin position="131"/>
        <end position="362"/>
    </location>
</feature>
<proteinExistence type="predicted"/>
<dbReference type="InterPro" id="IPR052782">
    <property type="entry name" value="Oocyte-zygote_transition_reg"/>
</dbReference>
<evidence type="ECO:0000313" key="4">
    <source>
        <dbReference type="Proteomes" id="UP000267096"/>
    </source>
</evidence>
<dbReference type="Proteomes" id="UP000267096">
    <property type="component" value="Unassembled WGS sequence"/>
</dbReference>
<dbReference type="SMART" id="SM00194">
    <property type="entry name" value="PTPc"/>
    <property type="match status" value="1"/>
</dbReference>
<dbReference type="InterPro" id="IPR029021">
    <property type="entry name" value="Prot-tyrosine_phosphatase-like"/>
</dbReference>
<organism evidence="5">
    <name type="scientific">Anisakis simplex</name>
    <name type="common">Herring worm</name>
    <dbReference type="NCBI Taxonomy" id="6269"/>
    <lineage>
        <taxon>Eukaryota</taxon>
        <taxon>Metazoa</taxon>
        <taxon>Ecdysozoa</taxon>
        <taxon>Nematoda</taxon>
        <taxon>Chromadorea</taxon>
        <taxon>Rhabditida</taxon>
        <taxon>Spirurina</taxon>
        <taxon>Ascaridomorpha</taxon>
        <taxon>Ascaridoidea</taxon>
        <taxon>Anisakidae</taxon>
        <taxon>Anisakis</taxon>
        <taxon>Anisakis simplex complex</taxon>
    </lineage>
</organism>
<dbReference type="WBParaSite" id="ASIM_0001180501-mRNA-1">
    <property type="protein sequence ID" value="ASIM_0001180501-mRNA-1"/>
    <property type="gene ID" value="ASIM_0001180501"/>
</dbReference>
<dbReference type="OrthoDB" id="6144703at2759"/>
<dbReference type="CDD" id="cd00047">
    <property type="entry name" value="PTPc"/>
    <property type="match status" value="1"/>
</dbReference>
<evidence type="ECO:0000259" key="1">
    <source>
        <dbReference type="PROSITE" id="PS50055"/>
    </source>
</evidence>
<dbReference type="GO" id="GO:0004725">
    <property type="term" value="F:protein tyrosine phosphatase activity"/>
    <property type="evidence" value="ECO:0007669"/>
    <property type="project" value="InterPro"/>
</dbReference>
<name>A0A0M3JUF4_ANISI</name>
<reference evidence="5" key="1">
    <citation type="submission" date="2017-02" db="UniProtKB">
        <authorList>
            <consortium name="WormBaseParasite"/>
        </authorList>
    </citation>
    <scope>IDENTIFICATION</scope>
</reference>
<reference evidence="3 4" key="2">
    <citation type="submission" date="2018-11" db="EMBL/GenBank/DDBJ databases">
        <authorList>
            <consortium name="Pathogen Informatics"/>
        </authorList>
    </citation>
    <scope>NUCLEOTIDE SEQUENCE [LARGE SCALE GENOMIC DNA]</scope>
</reference>
<dbReference type="InterPro" id="IPR000387">
    <property type="entry name" value="Tyr_Pase_dom"/>
</dbReference>
<dbReference type="SMART" id="SM00404">
    <property type="entry name" value="PTPc_motif"/>
    <property type="match status" value="1"/>
</dbReference>
<dbReference type="InterPro" id="IPR016130">
    <property type="entry name" value="Tyr_Pase_AS"/>
</dbReference>
<evidence type="ECO:0000259" key="2">
    <source>
        <dbReference type="PROSITE" id="PS50056"/>
    </source>
</evidence>
<dbReference type="EMBL" id="UYRR01031055">
    <property type="protein sequence ID" value="VDK44722.1"/>
    <property type="molecule type" value="Genomic_DNA"/>
</dbReference>
<dbReference type="Gene3D" id="3.90.190.10">
    <property type="entry name" value="Protein tyrosine phosphatase superfamily"/>
    <property type="match status" value="1"/>
</dbReference>
<dbReference type="PROSITE" id="PS00383">
    <property type="entry name" value="TYR_PHOSPHATASE_1"/>
    <property type="match status" value="1"/>
</dbReference>
<dbReference type="AlphaFoldDB" id="A0A0M3JUF4"/>
<sequence length="405" mass="47280">MPPYCRYALARSPKQFSSERALFSQRFKAQLTRRSGRRLKREDSFPILYMTLSEREEARGSYDKVDSIEEKGTKSGREGNYAVSRERKKAVVEDWIANAIQKDVKGIVAEFEKCDKEMNAAPVFGDRDNVKNRYRDIGCVEKTRVVLKDVDVSQNYIHANYIRSTWCKKRFICTQAPLDTTTEDFWHMVCQEHSDFIVMLCGLVEENCSVCAEYWPQKQGEKLQLQGFEIKNDGFDKIELVENDRTFTVIKSKLRVSSRLGIHSCSHFYWSQWADRKGSPSFEIIRLIAREVRRSRRPTVVHCSTGVGRTGAFVAIELILEMLMDGHKCDMPELLRILRNQRAMAINCCEQYIGVYQQTMLYFEKRKRIPSSYRLQAHEFIERCRKESKCDVNDNTSLITREITK</sequence>
<dbReference type="InterPro" id="IPR000242">
    <property type="entry name" value="PTP_cat"/>
</dbReference>
<dbReference type="PROSITE" id="PS50056">
    <property type="entry name" value="TYR_PHOSPHATASE_2"/>
    <property type="match status" value="1"/>
</dbReference>
<dbReference type="SUPFAM" id="SSF52799">
    <property type="entry name" value="(Phosphotyrosine protein) phosphatases II"/>
    <property type="match status" value="1"/>
</dbReference>
<protein>
    <submittedName>
        <fullName evidence="5">Protein-tyrosine phosphatase</fullName>
    </submittedName>
</protein>
<keyword evidence="4" id="KW-1185">Reference proteome</keyword>
<dbReference type="PRINTS" id="PR00700">
    <property type="entry name" value="PRTYPHPHTASE"/>
</dbReference>
<accession>A0A0M3JUF4</accession>
<gene>
    <name evidence="3" type="ORF">ASIM_LOCUS11271</name>
</gene>
<dbReference type="InterPro" id="IPR003595">
    <property type="entry name" value="Tyr_Pase_cat"/>
</dbReference>
<evidence type="ECO:0000313" key="3">
    <source>
        <dbReference type="EMBL" id="VDK44722.1"/>
    </source>
</evidence>
<dbReference type="PROSITE" id="PS50055">
    <property type="entry name" value="TYR_PHOSPHATASE_PTP"/>
    <property type="match status" value="1"/>
</dbReference>